<protein>
    <submittedName>
        <fullName evidence="1">VWA domain-containing protein</fullName>
    </submittedName>
</protein>
<sequence>MTFRLLPGIDRAAFAVALTDRLRSSGVAVAADAAAVFARALHLDPPRTRTGLYWAARLTLVDRQENLAAFDAVFDRVFEQEGLPMDPHARRTGPDDEKTGSAAPPSGAAARPPRDGTGSGDLPWITRTVVATADGPGGAADRPGEAVPSALTGIADRRFADLDPVDLAAVETWIDQAAVRWATRRTRRRVRRHRGRLDVRASIGASRSTGFEPVRLVRTQPDRELRRVVMLCDVSRSMRPYVEVYLHLVRALARTRAAEVFVFSTTVTRLTAVLRDRSAARAIATANDRVESRFGGTRIAASLAEVLASRRGHLLRGAIVVIASDGWDSDDPADLAHVMARIRRRAHRVVWLNPRAGQVGFVPSTGSMAAALPYCDALVAADTLDSLHRAVGVVTSPGDRPGELRRGVVGGRREVLPW</sequence>
<keyword evidence="2" id="KW-1185">Reference proteome</keyword>
<dbReference type="Proteomes" id="UP001156484">
    <property type="component" value="Chromosome"/>
</dbReference>
<evidence type="ECO:0000313" key="1">
    <source>
        <dbReference type="EMBL" id="UYP20416.1"/>
    </source>
</evidence>
<dbReference type="EMBL" id="CP107551">
    <property type="protein sequence ID" value="UYP20416.1"/>
    <property type="molecule type" value="Genomic_DNA"/>
</dbReference>
<accession>A0ACD4DKA7</accession>
<reference evidence="1" key="1">
    <citation type="submission" date="2022-10" db="EMBL/GenBank/DDBJ databases">
        <title>Rhodococcus ferula Z13 complete genome.</title>
        <authorList>
            <person name="Long X."/>
            <person name="Zang M."/>
        </authorList>
    </citation>
    <scope>NUCLEOTIDE SEQUENCE</scope>
    <source>
        <strain evidence="1">Z13</strain>
    </source>
</reference>
<organism evidence="1 2">
    <name type="scientific">Rhodococcus sacchari</name>
    <dbReference type="NCBI Taxonomy" id="2962047"/>
    <lineage>
        <taxon>Bacteria</taxon>
        <taxon>Bacillati</taxon>
        <taxon>Actinomycetota</taxon>
        <taxon>Actinomycetes</taxon>
        <taxon>Mycobacteriales</taxon>
        <taxon>Nocardiaceae</taxon>
        <taxon>Rhodococcus</taxon>
    </lineage>
</organism>
<name>A0ACD4DKA7_9NOCA</name>
<proteinExistence type="predicted"/>
<evidence type="ECO:0000313" key="2">
    <source>
        <dbReference type="Proteomes" id="UP001156484"/>
    </source>
</evidence>
<gene>
    <name evidence="1" type="ORF">OED52_07810</name>
</gene>